<dbReference type="InterPro" id="IPR016187">
    <property type="entry name" value="CTDL_fold"/>
</dbReference>
<evidence type="ECO:0000259" key="1">
    <source>
        <dbReference type="PROSITE" id="PS50041"/>
    </source>
</evidence>
<reference evidence="2 3" key="1">
    <citation type="submission" date="2022-04" db="EMBL/GenBank/DDBJ databases">
        <title>Chromosome-level reference genomes for two strains of Caenorhabditis briggsae: an improved platform for comparative genomics.</title>
        <authorList>
            <person name="Stevens L."/>
            <person name="Andersen E."/>
        </authorList>
    </citation>
    <scope>NUCLEOTIDE SEQUENCE [LARGE SCALE GENOMIC DNA]</scope>
    <source>
        <strain evidence="2">VX34</strain>
        <tissue evidence="2">Whole-organism</tissue>
    </source>
</reference>
<dbReference type="AlphaFoldDB" id="A0AAE9E8D9"/>
<dbReference type="SUPFAM" id="SSF56436">
    <property type="entry name" value="C-type lectin-like"/>
    <property type="match status" value="2"/>
</dbReference>
<dbReference type="SMART" id="SM00034">
    <property type="entry name" value="CLECT"/>
    <property type="match status" value="2"/>
</dbReference>
<dbReference type="PANTHER" id="PTHR31024">
    <property type="entry name" value="C-TYPE LECTIN"/>
    <property type="match status" value="1"/>
</dbReference>
<dbReference type="PROSITE" id="PS50041">
    <property type="entry name" value="C_TYPE_LECTIN_2"/>
    <property type="match status" value="2"/>
</dbReference>
<dbReference type="Gene3D" id="3.10.100.10">
    <property type="entry name" value="Mannose-Binding Protein A, subunit A"/>
    <property type="match status" value="2"/>
</dbReference>
<protein>
    <recommendedName>
        <fullName evidence="1">C-type lectin domain-containing protein</fullName>
    </recommendedName>
</protein>
<keyword evidence="3" id="KW-1185">Reference proteome</keyword>
<dbReference type="PANTHER" id="PTHR31024:SF6">
    <property type="entry name" value="VWFA DOMAIN-CONTAINING PROTEIN"/>
    <property type="match status" value="1"/>
</dbReference>
<dbReference type="EMBL" id="CP092620">
    <property type="protein sequence ID" value="UMM14939.1"/>
    <property type="molecule type" value="Genomic_DNA"/>
</dbReference>
<gene>
    <name evidence="2" type="ORF">L5515_002566</name>
</gene>
<evidence type="ECO:0000313" key="3">
    <source>
        <dbReference type="Proteomes" id="UP000829354"/>
    </source>
</evidence>
<proteinExistence type="predicted"/>
<dbReference type="CDD" id="cd00037">
    <property type="entry name" value="CLECT"/>
    <property type="match status" value="2"/>
</dbReference>
<dbReference type="InterPro" id="IPR016186">
    <property type="entry name" value="C-type_lectin-like/link_sf"/>
</dbReference>
<evidence type="ECO:0000313" key="2">
    <source>
        <dbReference type="EMBL" id="UMM14939.1"/>
    </source>
</evidence>
<dbReference type="InterPro" id="IPR001304">
    <property type="entry name" value="C-type_lectin-like"/>
</dbReference>
<name>A0AAE9E8D9_CAEBR</name>
<feature type="domain" description="C-type lectin" evidence="1">
    <location>
        <begin position="170"/>
        <end position="284"/>
    </location>
</feature>
<sequence length="315" mass="36734">MVQKLNCFCPSSNWYQYRTPGQSYGTCIQPVGMSAVWFAALASCQLRWNISYLASEFTLDKHQFVVEIVKRTPQIREPYAYHIGLRRIDGEWYWDQPTGLLPVRDYKNWGYDYPSQSKKLSVGMNFENSGKWMEWKNVDPRFPSNYVSNCFCPNDWIQYRQFYSDTNSYRYGVCFQPVTLTAVWKAAKMSCANRWNNSYLVNEFNLSKHNFILDIVNATVGFHQPFSYHIGGNKVGGVWKWDRPTGWEQPELKKWYNWEDGYPIASSTLNAILNQQTGPTKWENIDMLKTAANYVCETASCDTDNYCSSDGRLDE</sequence>
<accession>A0AAE9E8D9</accession>
<feature type="domain" description="C-type lectin" evidence="1">
    <location>
        <begin position="23"/>
        <end position="132"/>
    </location>
</feature>
<dbReference type="Proteomes" id="UP000829354">
    <property type="component" value="Chromosome I"/>
</dbReference>
<organism evidence="2 3">
    <name type="scientific">Caenorhabditis briggsae</name>
    <dbReference type="NCBI Taxonomy" id="6238"/>
    <lineage>
        <taxon>Eukaryota</taxon>
        <taxon>Metazoa</taxon>
        <taxon>Ecdysozoa</taxon>
        <taxon>Nematoda</taxon>
        <taxon>Chromadorea</taxon>
        <taxon>Rhabditida</taxon>
        <taxon>Rhabditina</taxon>
        <taxon>Rhabditomorpha</taxon>
        <taxon>Rhabditoidea</taxon>
        <taxon>Rhabditidae</taxon>
        <taxon>Peloderinae</taxon>
        <taxon>Caenorhabditis</taxon>
    </lineage>
</organism>